<keyword evidence="1" id="KW-0732">Signal</keyword>
<feature type="chain" id="PRO_5045300929" evidence="1">
    <location>
        <begin position="30"/>
        <end position="405"/>
    </location>
</feature>
<evidence type="ECO:0000313" key="4">
    <source>
        <dbReference type="Proteomes" id="UP001597541"/>
    </source>
</evidence>
<dbReference type="PROSITE" id="PS51272">
    <property type="entry name" value="SLH"/>
    <property type="match status" value="3"/>
</dbReference>
<feature type="domain" description="SLH" evidence="2">
    <location>
        <begin position="127"/>
        <end position="189"/>
    </location>
</feature>
<reference evidence="4" key="1">
    <citation type="journal article" date="2019" name="Int. J. Syst. Evol. Microbiol.">
        <title>The Global Catalogue of Microorganisms (GCM) 10K type strain sequencing project: providing services to taxonomists for standard genome sequencing and annotation.</title>
        <authorList>
            <consortium name="The Broad Institute Genomics Platform"/>
            <consortium name="The Broad Institute Genome Sequencing Center for Infectious Disease"/>
            <person name="Wu L."/>
            <person name="Ma J."/>
        </authorList>
    </citation>
    <scope>NUCLEOTIDE SEQUENCE [LARGE SCALE GENOMIC DNA]</scope>
    <source>
        <strain evidence="4">KCTC 3950</strain>
    </source>
</reference>
<sequence length="405" mass="43936">MEKKSRFKVLTVSALALALAVGGPAAAFAKDDHGKGKGKGHDDHKPGVQAKSNVTIQFKDIDEKQLQWALQYIMGLASKDVFSGDGKGNFLPQKKVTRAEAITAAVRLMGLKDKAESAEEKATKLNFTDAKKIEEKFPWAVGYIAVAVENDLFSETETAVQPERPADRLWATTLLVKALKLDGEAKAKMNTKLDFKDADKIPAGSVGYVAVALEKKLIAGYDDRTFRPNQPVTRAELAALLGRTDEQLPDKEDKTAVTGTVTGISNNIVTIKKKDGTSTALIVDPNAFIFRNNVRVGVNALVAGDLVLARSFNNVVVYMEVRKEAEPAPVKVPFVDVGKISYTTMNAELRLSTITLIKNVNGADQIVTYNVASNVVIKGDVSKLQKDQVVIVKGENQVVQTIEIQ</sequence>
<keyword evidence="4" id="KW-1185">Reference proteome</keyword>
<evidence type="ECO:0000313" key="3">
    <source>
        <dbReference type="EMBL" id="MFD2612324.1"/>
    </source>
</evidence>
<comment type="caution">
    <text evidence="3">The sequence shown here is derived from an EMBL/GenBank/DDBJ whole genome shotgun (WGS) entry which is preliminary data.</text>
</comment>
<dbReference type="RefSeq" id="WP_377601802.1">
    <property type="nucleotide sequence ID" value="NZ_JBHUME010000007.1"/>
</dbReference>
<dbReference type="PANTHER" id="PTHR43308">
    <property type="entry name" value="OUTER MEMBRANE PROTEIN ALPHA-RELATED"/>
    <property type="match status" value="1"/>
</dbReference>
<gene>
    <name evidence="3" type="ORF">ACFSUF_07815</name>
</gene>
<name>A0ABW5PB25_9BACL</name>
<dbReference type="EMBL" id="JBHUME010000007">
    <property type="protein sequence ID" value="MFD2612324.1"/>
    <property type="molecule type" value="Genomic_DNA"/>
</dbReference>
<protein>
    <submittedName>
        <fullName evidence="3">S-layer homology domain-containing protein</fullName>
    </submittedName>
</protein>
<evidence type="ECO:0000259" key="2">
    <source>
        <dbReference type="PROSITE" id="PS51272"/>
    </source>
</evidence>
<dbReference type="InterPro" id="IPR051465">
    <property type="entry name" value="Cell_Envelope_Struct_Comp"/>
</dbReference>
<feature type="domain" description="SLH" evidence="2">
    <location>
        <begin position="192"/>
        <end position="255"/>
    </location>
</feature>
<accession>A0ABW5PB25</accession>
<dbReference type="InterPro" id="IPR001119">
    <property type="entry name" value="SLH_dom"/>
</dbReference>
<feature type="domain" description="SLH" evidence="2">
    <location>
        <begin position="55"/>
        <end position="119"/>
    </location>
</feature>
<proteinExistence type="predicted"/>
<dbReference type="Pfam" id="PF00395">
    <property type="entry name" value="SLH"/>
    <property type="match status" value="2"/>
</dbReference>
<evidence type="ECO:0000256" key="1">
    <source>
        <dbReference type="SAM" id="SignalP"/>
    </source>
</evidence>
<organism evidence="3 4">
    <name type="scientific">Paenibacillus gansuensis</name>
    <dbReference type="NCBI Taxonomy" id="306542"/>
    <lineage>
        <taxon>Bacteria</taxon>
        <taxon>Bacillati</taxon>
        <taxon>Bacillota</taxon>
        <taxon>Bacilli</taxon>
        <taxon>Bacillales</taxon>
        <taxon>Paenibacillaceae</taxon>
        <taxon>Paenibacillus</taxon>
    </lineage>
</organism>
<dbReference type="Proteomes" id="UP001597541">
    <property type="component" value="Unassembled WGS sequence"/>
</dbReference>
<dbReference type="PANTHER" id="PTHR43308:SF5">
    <property type="entry name" value="S-LAYER PROTEIN _ PEPTIDOGLYCAN ENDO-BETA-N-ACETYLGLUCOSAMINIDASE"/>
    <property type="match status" value="1"/>
</dbReference>
<feature type="signal peptide" evidence="1">
    <location>
        <begin position="1"/>
        <end position="29"/>
    </location>
</feature>